<reference evidence="1" key="1">
    <citation type="submission" date="2018-05" db="EMBL/GenBank/DDBJ databases">
        <title>Draft genome of Mucuna pruriens seed.</title>
        <authorList>
            <person name="Nnadi N.E."/>
            <person name="Vos R."/>
            <person name="Hasami M.H."/>
            <person name="Devisetty U.K."/>
            <person name="Aguiy J.C."/>
        </authorList>
    </citation>
    <scope>NUCLEOTIDE SEQUENCE [LARGE SCALE GENOMIC DNA]</scope>
    <source>
        <strain evidence="1">JCA_2017</strain>
    </source>
</reference>
<dbReference type="AlphaFoldDB" id="A0A371IBY7"/>
<dbReference type="PANTHER" id="PTHR21092">
    <property type="entry name" value="NICASTRIN"/>
    <property type="match status" value="1"/>
</dbReference>
<dbReference type="Proteomes" id="UP000257109">
    <property type="component" value="Unassembled WGS sequence"/>
</dbReference>
<comment type="caution">
    <text evidence="1">The sequence shown here is derived from an EMBL/GenBank/DDBJ whole genome shotgun (WGS) entry which is preliminary data.</text>
</comment>
<dbReference type="STRING" id="157652.A0A371IBY7"/>
<dbReference type="OrthoDB" id="10265862at2759"/>
<evidence type="ECO:0000313" key="2">
    <source>
        <dbReference type="Proteomes" id="UP000257109"/>
    </source>
</evidence>
<dbReference type="GO" id="GO:0005886">
    <property type="term" value="C:plasma membrane"/>
    <property type="evidence" value="ECO:0007669"/>
    <property type="project" value="TreeGrafter"/>
</dbReference>
<dbReference type="PANTHER" id="PTHR21092:SF0">
    <property type="entry name" value="NICASTRIN"/>
    <property type="match status" value="1"/>
</dbReference>
<keyword evidence="2" id="KW-1185">Reference proteome</keyword>
<organism evidence="1 2">
    <name type="scientific">Mucuna pruriens</name>
    <name type="common">Velvet bean</name>
    <name type="synonym">Dolichos pruriens</name>
    <dbReference type="NCBI Taxonomy" id="157652"/>
    <lineage>
        <taxon>Eukaryota</taxon>
        <taxon>Viridiplantae</taxon>
        <taxon>Streptophyta</taxon>
        <taxon>Embryophyta</taxon>
        <taxon>Tracheophyta</taxon>
        <taxon>Spermatophyta</taxon>
        <taxon>Magnoliopsida</taxon>
        <taxon>eudicotyledons</taxon>
        <taxon>Gunneridae</taxon>
        <taxon>Pentapetalae</taxon>
        <taxon>rosids</taxon>
        <taxon>fabids</taxon>
        <taxon>Fabales</taxon>
        <taxon>Fabaceae</taxon>
        <taxon>Papilionoideae</taxon>
        <taxon>50 kb inversion clade</taxon>
        <taxon>NPAAA clade</taxon>
        <taxon>indigoferoid/millettioid clade</taxon>
        <taxon>Phaseoleae</taxon>
        <taxon>Mucuna</taxon>
    </lineage>
</organism>
<proteinExistence type="predicted"/>
<accession>A0A371IBY7</accession>
<evidence type="ECO:0000313" key="1">
    <source>
        <dbReference type="EMBL" id="RDY12562.1"/>
    </source>
</evidence>
<dbReference type="GO" id="GO:0016485">
    <property type="term" value="P:protein processing"/>
    <property type="evidence" value="ECO:0007669"/>
    <property type="project" value="InterPro"/>
</dbReference>
<dbReference type="InterPro" id="IPR008710">
    <property type="entry name" value="Nicastrin"/>
</dbReference>
<sequence length="172" mass="19063">VIGEILHKEEDIVNRATFENMNPTISGVVLEDFDFVFVNKFYHTNVNSSTVVAAASLIVRTLDILTNETEDVHDSTLAAINVNVSLVEDLMGCLLDYDPGLSCELVKKYISPMSTCPSHYVGVIMDEPSSTSYTGYINDVPIFIWNFLADRTSIPMENNSSKCQQGCCIVRP</sequence>
<feature type="non-terminal residue" evidence="1">
    <location>
        <position position="1"/>
    </location>
</feature>
<name>A0A371IBY7_MUCPR</name>
<dbReference type="EMBL" id="QJKJ01000446">
    <property type="protein sequence ID" value="RDY12562.1"/>
    <property type="molecule type" value="Genomic_DNA"/>
</dbReference>
<protein>
    <submittedName>
        <fullName evidence="1">Nicastrin</fullName>
    </submittedName>
</protein>
<gene>
    <name evidence="1" type="ORF">CR513_02621</name>
</gene>